<feature type="compositionally biased region" description="Acidic residues" evidence="2">
    <location>
        <begin position="434"/>
        <end position="444"/>
    </location>
</feature>
<dbReference type="RefSeq" id="WP_342388727.1">
    <property type="nucleotide sequence ID" value="NZ_CP138333.2"/>
</dbReference>
<accession>A0ABZ3CM25</accession>
<evidence type="ECO:0000313" key="4">
    <source>
        <dbReference type="EMBL" id="WZX30208.1"/>
    </source>
</evidence>
<comment type="similarity">
    <text evidence="1">Belongs to the LytR/CpsA/Psr (LCP) family.</text>
</comment>
<proteinExistence type="inferred from homology"/>
<evidence type="ECO:0000256" key="2">
    <source>
        <dbReference type="SAM" id="MobiDB-lite"/>
    </source>
</evidence>
<dbReference type="Pfam" id="PF03816">
    <property type="entry name" value="LytR_cpsA_psr"/>
    <property type="match status" value="1"/>
</dbReference>
<dbReference type="InterPro" id="IPR004474">
    <property type="entry name" value="LytR_CpsA_psr"/>
</dbReference>
<feature type="compositionally biased region" description="Acidic residues" evidence="2">
    <location>
        <begin position="451"/>
        <end position="465"/>
    </location>
</feature>
<protein>
    <submittedName>
        <fullName evidence="4">LCP family protein</fullName>
    </submittedName>
</protein>
<dbReference type="EMBL" id="CP138333">
    <property type="protein sequence ID" value="WZX30208.1"/>
    <property type="molecule type" value="Genomic_DNA"/>
</dbReference>
<dbReference type="InterPro" id="IPR050922">
    <property type="entry name" value="LytR/CpsA/Psr_CW_biosynth"/>
</dbReference>
<evidence type="ECO:0000259" key="3">
    <source>
        <dbReference type="Pfam" id="PF03816"/>
    </source>
</evidence>
<name>A0ABZ3CM25_9STAP</name>
<dbReference type="PANTHER" id="PTHR33392">
    <property type="entry name" value="POLYISOPRENYL-TEICHOIC ACID--PEPTIDOGLYCAN TEICHOIC ACID TRANSFERASE TAGU"/>
    <property type="match status" value="1"/>
</dbReference>
<feature type="compositionally biased region" description="Low complexity" evidence="2">
    <location>
        <begin position="404"/>
        <end position="416"/>
    </location>
</feature>
<dbReference type="NCBIfam" id="TIGR00350">
    <property type="entry name" value="lytR_cpsA_psr"/>
    <property type="match status" value="1"/>
</dbReference>
<reference evidence="5" key="1">
    <citation type="submission" date="2023-10" db="EMBL/GenBank/DDBJ databases">
        <title>Genome analysis and identification of Salinococcus sp. Bachu38 nov., a PGPR from the rhizosphere of Tamarix.</title>
        <authorList>
            <person name="Liang Z."/>
            <person name="Zhang X."/>
            <person name="Jia J."/>
            <person name="Chen X."/>
            <person name="Wang Y."/>
            <person name="Wang Q."/>
            <person name="Wang R."/>
        </authorList>
    </citation>
    <scope>NUCLEOTIDE SEQUENCE [LARGE SCALE GENOMIC DNA]</scope>
    <source>
        <strain evidence="5">Bachu38</strain>
    </source>
</reference>
<feature type="compositionally biased region" description="Acidic residues" evidence="2">
    <location>
        <begin position="373"/>
        <end position="403"/>
    </location>
</feature>
<dbReference type="Proteomes" id="UP001455384">
    <property type="component" value="Chromosome"/>
</dbReference>
<keyword evidence="5" id="KW-1185">Reference proteome</keyword>
<sequence>MKKKILIGVLLFLVIALVVIGVYIYNLFNSFEQGVSDSFEATDRDRSELRLGDIDPTMDSFTVLILGIDESESRKEEGDLDSQDFRTDTMILATFDKDEDEVKLVSIPRDTLTYFPEENYFDKITHAHREGGPEASMRAVESLLNVPVDHYVRVNMAAVVDMVDALGGVEFDVPFDMNEPNSIDRGRIELEEGVQELNGEEALAVVRSRRVDTDLGRGQRQLEMVEKILSKAKSTGALSKIDDLIDVVADNTKHDMTSKTIRSLAAYYSFNDVTFNTTQVRGSDFWYQGNGAYFYWANEEHLYLISQTLREVLEIEEPEPYDLINIRLSDHITPYQYVSDYYLNEFEPETEPYFTQEGYESDLGNGFNMSGDDNPEESIEGEENLDENSEEASGEEATGEEATGEQPTQEEGTGENPGAPTTEEDNYWPPEDGNGSEDIQEDSTEQFNYEENTEEYYEESTEEYYDNGTGSEDFDRSQNEV</sequence>
<evidence type="ECO:0000313" key="5">
    <source>
        <dbReference type="Proteomes" id="UP001455384"/>
    </source>
</evidence>
<dbReference type="Gene3D" id="3.40.630.190">
    <property type="entry name" value="LCP protein"/>
    <property type="match status" value="1"/>
</dbReference>
<feature type="region of interest" description="Disordered" evidence="2">
    <location>
        <begin position="356"/>
        <end position="481"/>
    </location>
</feature>
<feature type="domain" description="Cell envelope-related transcriptional attenuator" evidence="3">
    <location>
        <begin position="86"/>
        <end position="233"/>
    </location>
</feature>
<evidence type="ECO:0000256" key="1">
    <source>
        <dbReference type="ARBA" id="ARBA00006068"/>
    </source>
</evidence>
<dbReference type="PANTHER" id="PTHR33392:SF3">
    <property type="entry name" value="POLYISOPRENYL-TEICHOIC ACID--PEPTIDOGLYCAN TEICHOIC ACID TRANSFERASE TAGT"/>
    <property type="match status" value="1"/>
</dbReference>
<gene>
    <name evidence="4" type="ORF">RQP18_03230</name>
</gene>
<organism evidence="4 5">
    <name type="scientific">Salinicoccus bachuensis</name>
    <dbReference type="NCBI Taxonomy" id="3136731"/>
    <lineage>
        <taxon>Bacteria</taxon>
        <taxon>Bacillati</taxon>
        <taxon>Bacillota</taxon>
        <taxon>Bacilli</taxon>
        <taxon>Bacillales</taxon>
        <taxon>Staphylococcaceae</taxon>
        <taxon>Salinicoccus</taxon>
    </lineage>
</organism>